<accession>A0AAW2ZFR8</accession>
<evidence type="ECO:0000313" key="1">
    <source>
        <dbReference type="EMBL" id="KAL0488172.1"/>
    </source>
</evidence>
<dbReference type="EMBL" id="JAOPGA020001411">
    <property type="protein sequence ID" value="KAL0488172.1"/>
    <property type="molecule type" value="Genomic_DNA"/>
</dbReference>
<reference evidence="1 2" key="1">
    <citation type="submission" date="2024-03" db="EMBL/GenBank/DDBJ databases">
        <title>The Acrasis kona genome and developmental transcriptomes reveal deep origins of eukaryotic multicellular pathways.</title>
        <authorList>
            <person name="Sheikh S."/>
            <person name="Fu C.-J."/>
            <person name="Brown M.W."/>
            <person name="Baldauf S.L."/>
        </authorList>
    </citation>
    <scope>NUCLEOTIDE SEQUENCE [LARGE SCALE GENOMIC DNA]</scope>
    <source>
        <strain evidence="1 2">ATCC MYA-3509</strain>
    </source>
</reference>
<evidence type="ECO:0000313" key="2">
    <source>
        <dbReference type="Proteomes" id="UP001431209"/>
    </source>
</evidence>
<comment type="caution">
    <text evidence="1">The sequence shown here is derived from an EMBL/GenBank/DDBJ whole genome shotgun (WGS) entry which is preliminary data.</text>
</comment>
<dbReference type="AlphaFoldDB" id="A0AAW2ZFR8"/>
<proteinExistence type="predicted"/>
<protein>
    <submittedName>
        <fullName evidence="1">Ubiquinol-cytochrome c reductase iron-sulfur subunit</fullName>
    </submittedName>
</protein>
<organism evidence="1 2">
    <name type="scientific">Acrasis kona</name>
    <dbReference type="NCBI Taxonomy" id="1008807"/>
    <lineage>
        <taxon>Eukaryota</taxon>
        <taxon>Discoba</taxon>
        <taxon>Heterolobosea</taxon>
        <taxon>Tetramitia</taxon>
        <taxon>Eutetramitia</taxon>
        <taxon>Acrasidae</taxon>
        <taxon>Acrasis</taxon>
    </lineage>
</organism>
<dbReference type="Proteomes" id="UP001431209">
    <property type="component" value="Unassembled WGS sequence"/>
</dbReference>
<keyword evidence="2" id="KW-1185">Reference proteome</keyword>
<name>A0AAW2ZFR8_9EUKA</name>
<gene>
    <name evidence="1" type="ORF">AKO1_015379</name>
</gene>
<sequence length="200" mass="22075">MNSLRLRAPLVPKAFNVGLTHKGTPSHSCAPVGVYVPESSTANNKHISNNFVVSSSAKKEVYLKTLHKGNVFSNKTGFRIGTPIVVRQTRSYSSYVPEYYAKGGKLIKSHYGGDNPIEFLKPQPETDDQVEAYDQRQFAYLVNSTMRFGITAATQSLLIKFLSNLSANKRVLAVSQIEVDISKVAVGRTITITWRGKPVI</sequence>
<dbReference type="SUPFAM" id="SSF81502">
    <property type="entry name" value="ISP transmembrane anchor"/>
    <property type="match status" value="1"/>
</dbReference>